<dbReference type="Proteomes" id="UP000243588">
    <property type="component" value="Unassembled WGS sequence"/>
</dbReference>
<dbReference type="RefSeq" id="WP_090410537.1">
    <property type="nucleotide sequence ID" value="NZ_FNDQ01000049.1"/>
</dbReference>
<dbReference type="AlphaFoldDB" id="A0A1G8H950"/>
<sequence length="62" mass="7393">MEEKNVKKISLRLYKVQTQLEALNDENLKPLIKEIESIDKDLLKENNLKFSTKIKKEILDFM</sequence>
<reference evidence="2" key="1">
    <citation type="submission" date="2016-10" db="EMBL/GenBank/DDBJ databases">
        <authorList>
            <person name="Varghese N."/>
            <person name="Submissions S."/>
        </authorList>
    </citation>
    <scope>NUCLEOTIDE SEQUENCE [LARGE SCALE GENOMIC DNA]</scope>
    <source>
        <strain evidence="2">DSM 23313</strain>
    </source>
</reference>
<organism evidence="1 2">
    <name type="scientific">Myroides phaeus</name>
    <dbReference type="NCBI Taxonomy" id="702745"/>
    <lineage>
        <taxon>Bacteria</taxon>
        <taxon>Pseudomonadati</taxon>
        <taxon>Bacteroidota</taxon>
        <taxon>Flavobacteriia</taxon>
        <taxon>Flavobacteriales</taxon>
        <taxon>Flavobacteriaceae</taxon>
        <taxon>Myroides</taxon>
    </lineage>
</organism>
<evidence type="ECO:0000313" key="2">
    <source>
        <dbReference type="Proteomes" id="UP000243588"/>
    </source>
</evidence>
<proteinExistence type="predicted"/>
<accession>A0A1G8H950</accession>
<keyword evidence="2" id="KW-1185">Reference proteome</keyword>
<gene>
    <name evidence="1" type="ORF">SAMN05421818_1494</name>
</gene>
<name>A0A1G8H950_9FLAO</name>
<evidence type="ECO:0000313" key="1">
    <source>
        <dbReference type="EMBL" id="SDI03109.1"/>
    </source>
</evidence>
<protein>
    <submittedName>
        <fullName evidence="1">Uncharacterized protein</fullName>
    </submittedName>
</protein>
<dbReference type="EMBL" id="FNDQ01000049">
    <property type="protein sequence ID" value="SDI03109.1"/>
    <property type="molecule type" value="Genomic_DNA"/>
</dbReference>